<organism evidence="1 2">
    <name type="scientific">Streptomyces varsoviensis</name>
    <dbReference type="NCBI Taxonomy" id="67373"/>
    <lineage>
        <taxon>Bacteria</taxon>
        <taxon>Bacillati</taxon>
        <taxon>Actinomycetota</taxon>
        <taxon>Actinomycetes</taxon>
        <taxon>Kitasatosporales</taxon>
        <taxon>Streptomycetaceae</taxon>
        <taxon>Streptomyces</taxon>
    </lineage>
</organism>
<dbReference type="InterPro" id="IPR036651">
    <property type="entry name" value="Gln_synt_N_sf"/>
</dbReference>
<comment type="caution">
    <text evidence="1">The sequence shown here is derived from an EMBL/GenBank/DDBJ whole genome shotgun (WGS) entry which is preliminary data.</text>
</comment>
<evidence type="ECO:0000313" key="2">
    <source>
        <dbReference type="Proteomes" id="UP000037020"/>
    </source>
</evidence>
<dbReference type="SUPFAM" id="SSF54368">
    <property type="entry name" value="Glutamine synthetase, N-terminal domain"/>
    <property type="match status" value="1"/>
</dbReference>
<name>A0ABR5J0S1_9ACTN</name>
<dbReference type="Gene3D" id="3.10.20.70">
    <property type="entry name" value="Glutamine synthetase, N-terminal domain"/>
    <property type="match status" value="1"/>
</dbReference>
<accession>A0ABR5J0S1</accession>
<dbReference type="EMBL" id="LGUT01002509">
    <property type="protein sequence ID" value="KOG86969.1"/>
    <property type="molecule type" value="Genomic_DNA"/>
</dbReference>
<dbReference type="Proteomes" id="UP000037020">
    <property type="component" value="Unassembled WGS sequence"/>
</dbReference>
<proteinExistence type="predicted"/>
<gene>
    <name evidence="1" type="ORF">ADK38_28045</name>
</gene>
<evidence type="ECO:0000313" key="1">
    <source>
        <dbReference type="EMBL" id="KOG86969.1"/>
    </source>
</evidence>
<sequence>MTDTSPAHDDRAQQAVTALRAQDIDVVRVVYPDLLGADRARDVLVDHLPAAVRSGLTFCRAVYHTSPQSDVVPMPGGLAAGMPDISVRPDLETLCALPWEPGVAWCLGDAVDPATGEAATESPRDRLRGA</sequence>
<reference evidence="1 2" key="1">
    <citation type="submission" date="2015-07" db="EMBL/GenBank/DDBJ databases">
        <authorList>
            <person name="Ju K.-S."/>
            <person name="Doroghazi J.R."/>
            <person name="Metcalf W.W."/>
        </authorList>
    </citation>
    <scope>NUCLEOTIDE SEQUENCE [LARGE SCALE GENOMIC DNA]</scope>
    <source>
        <strain evidence="1 2">NRRL B-3589</strain>
    </source>
</reference>
<feature type="non-terminal residue" evidence="1">
    <location>
        <position position="130"/>
    </location>
</feature>
<keyword evidence="2" id="KW-1185">Reference proteome</keyword>
<protein>
    <submittedName>
        <fullName evidence="1">Glutamine synthetase</fullName>
    </submittedName>
</protein>